<evidence type="ECO:0000313" key="4">
    <source>
        <dbReference type="Proteomes" id="UP000277928"/>
    </source>
</evidence>
<dbReference type="InterPro" id="IPR033464">
    <property type="entry name" value="CSN8_PSD8_EIF3K"/>
</dbReference>
<dbReference type="AlphaFoldDB" id="A0A3P6TTN3"/>
<feature type="compositionally biased region" description="Acidic residues" evidence="1">
    <location>
        <begin position="24"/>
        <end position="35"/>
    </location>
</feature>
<dbReference type="Proteomes" id="UP000277928">
    <property type="component" value="Unassembled WGS sequence"/>
</dbReference>
<dbReference type="OrthoDB" id="5787224at2759"/>
<organism evidence="3 4">
    <name type="scientific">Litomosoides sigmodontis</name>
    <name type="common">Filarial nematode worm</name>
    <dbReference type="NCBI Taxonomy" id="42156"/>
    <lineage>
        <taxon>Eukaryota</taxon>
        <taxon>Metazoa</taxon>
        <taxon>Ecdysozoa</taxon>
        <taxon>Nematoda</taxon>
        <taxon>Chromadorea</taxon>
        <taxon>Rhabditida</taxon>
        <taxon>Spirurina</taxon>
        <taxon>Spiruromorpha</taxon>
        <taxon>Filarioidea</taxon>
        <taxon>Onchocercidae</taxon>
        <taxon>Litomosoides</taxon>
    </lineage>
</organism>
<feature type="domain" description="CSN8/PSMD8/EIF3K" evidence="2">
    <location>
        <begin position="82"/>
        <end position="210"/>
    </location>
</feature>
<evidence type="ECO:0000313" key="3">
    <source>
        <dbReference type="EMBL" id="VDK82440.1"/>
    </source>
</evidence>
<feature type="region of interest" description="Disordered" evidence="1">
    <location>
        <begin position="1"/>
        <end position="40"/>
    </location>
</feature>
<sequence>MSVVPDVSEDLSNVPVGGSGVIREDDESSQMDAEDSLPAPSLPMQNYAGLSNDPFVVSSSFTSKLQSLEQREIQRNECDVDDDFFSHLLVFYMIKEDWTKARQCRLRAEPLATNIHLNTLILISENLERSETGAAIHLIKNSNFDDPIKSLLREVQKRTILSVLRLVEHMYINIEATELARMLDAESNIELQKILNRIGWKLEDGYVVPKMTSQLVRKIKKMDESPFGPIHTTYDKVPCGPVSNDIDTLIQYGTFMETNMTDLSTNVEAEKFVKSHGGYGDKSGMNNAEKN</sequence>
<protein>
    <recommendedName>
        <fullName evidence="2">CSN8/PSMD8/EIF3K domain-containing protein</fullName>
    </recommendedName>
</protein>
<proteinExistence type="predicted"/>
<reference evidence="3 4" key="1">
    <citation type="submission" date="2018-08" db="EMBL/GenBank/DDBJ databases">
        <authorList>
            <person name="Laetsch R D."/>
            <person name="Stevens L."/>
            <person name="Kumar S."/>
            <person name="Blaxter L. M."/>
        </authorList>
    </citation>
    <scope>NUCLEOTIDE SEQUENCE [LARGE SCALE GENOMIC DNA]</scope>
</reference>
<gene>
    <name evidence="3" type="ORF">NLS_LOCUS5756</name>
</gene>
<evidence type="ECO:0000256" key="1">
    <source>
        <dbReference type="SAM" id="MobiDB-lite"/>
    </source>
</evidence>
<name>A0A3P6TTN3_LITSI</name>
<dbReference type="Pfam" id="PF10075">
    <property type="entry name" value="CSN8_PSD8_EIF3K"/>
    <property type="match status" value="1"/>
</dbReference>
<accession>A0A3P6TTN3</accession>
<dbReference type="InterPro" id="IPR036390">
    <property type="entry name" value="WH_DNA-bd_sf"/>
</dbReference>
<dbReference type="STRING" id="42156.A0A3P6TTN3"/>
<dbReference type="OMA" id="HLLIFYM"/>
<evidence type="ECO:0000259" key="2">
    <source>
        <dbReference type="Pfam" id="PF10075"/>
    </source>
</evidence>
<dbReference type="SUPFAM" id="SSF46785">
    <property type="entry name" value="Winged helix' DNA-binding domain"/>
    <property type="match status" value="1"/>
</dbReference>
<dbReference type="EMBL" id="UYRX01000453">
    <property type="protein sequence ID" value="VDK82440.1"/>
    <property type="molecule type" value="Genomic_DNA"/>
</dbReference>
<keyword evidence="4" id="KW-1185">Reference proteome</keyword>